<accession>A0A917A073</accession>
<protein>
    <submittedName>
        <fullName evidence="1">Uncharacterized protein</fullName>
    </submittedName>
</protein>
<evidence type="ECO:0000313" key="2">
    <source>
        <dbReference type="Proteomes" id="UP000644699"/>
    </source>
</evidence>
<organism evidence="1 2">
    <name type="scientific">Aureimonas endophytica</name>
    <dbReference type="NCBI Taxonomy" id="2027858"/>
    <lineage>
        <taxon>Bacteria</taxon>
        <taxon>Pseudomonadati</taxon>
        <taxon>Pseudomonadota</taxon>
        <taxon>Alphaproteobacteria</taxon>
        <taxon>Hyphomicrobiales</taxon>
        <taxon>Aurantimonadaceae</taxon>
        <taxon>Aureimonas</taxon>
    </lineage>
</organism>
<dbReference type="AlphaFoldDB" id="A0A917A073"/>
<sequence length="108" mass="11482">MTSHPATQTSCPVPLELLALLLRCGEVRLGAILGQLPDTRRAALAFYCFERYHLRRLGFAVAAHCAPAALEAAGLEAGEHLMDLARSAAGRAEAARHGTQRPALPRAA</sequence>
<dbReference type="Proteomes" id="UP000644699">
    <property type="component" value="Unassembled WGS sequence"/>
</dbReference>
<keyword evidence="2" id="KW-1185">Reference proteome</keyword>
<gene>
    <name evidence="1" type="ORF">GCM10011390_44530</name>
</gene>
<reference evidence="1" key="1">
    <citation type="journal article" date="2014" name="Int. J. Syst. Evol. Microbiol.">
        <title>Complete genome sequence of Corynebacterium casei LMG S-19264T (=DSM 44701T), isolated from a smear-ripened cheese.</title>
        <authorList>
            <consortium name="US DOE Joint Genome Institute (JGI-PGF)"/>
            <person name="Walter F."/>
            <person name="Albersmeier A."/>
            <person name="Kalinowski J."/>
            <person name="Ruckert C."/>
        </authorList>
    </citation>
    <scope>NUCLEOTIDE SEQUENCE</scope>
    <source>
        <strain evidence="1">CGMCC 1.15367</strain>
    </source>
</reference>
<dbReference type="EMBL" id="BMIQ01000009">
    <property type="protein sequence ID" value="GGE20358.1"/>
    <property type="molecule type" value="Genomic_DNA"/>
</dbReference>
<evidence type="ECO:0000313" key="1">
    <source>
        <dbReference type="EMBL" id="GGE20358.1"/>
    </source>
</evidence>
<proteinExistence type="predicted"/>
<dbReference type="RefSeq" id="WP_188912458.1">
    <property type="nucleotide sequence ID" value="NZ_BMIQ01000009.1"/>
</dbReference>
<name>A0A917A073_9HYPH</name>
<reference evidence="1" key="2">
    <citation type="submission" date="2020-09" db="EMBL/GenBank/DDBJ databases">
        <authorList>
            <person name="Sun Q."/>
            <person name="Zhou Y."/>
        </authorList>
    </citation>
    <scope>NUCLEOTIDE SEQUENCE</scope>
    <source>
        <strain evidence="1">CGMCC 1.15367</strain>
    </source>
</reference>
<comment type="caution">
    <text evidence="1">The sequence shown here is derived from an EMBL/GenBank/DDBJ whole genome shotgun (WGS) entry which is preliminary data.</text>
</comment>